<proteinExistence type="predicted"/>
<organism evidence="2 3">
    <name type="scientific">Neisseria iguanae</name>
    <dbReference type="NCBI Taxonomy" id="90242"/>
    <lineage>
        <taxon>Bacteria</taxon>
        <taxon>Pseudomonadati</taxon>
        <taxon>Pseudomonadota</taxon>
        <taxon>Betaproteobacteria</taxon>
        <taxon>Neisseriales</taxon>
        <taxon>Neisseriaceae</taxon>
        <taxon>Neisseria</taxon>
    </lineage>
</organism>
<accession>A0A2P7TZN0</accession>
<dbReference type="EMBL" id="PXYY01000044">
    <property type="protein sequence ID" value="PSJ80174.1"/>
    <property type="molecule type" value="Genomic_DNA"/>
</dbReference>
<dbReference type="OrthoDB" id="290036at2"/>
<dbReference type="PANTHER" id="PTHR39624:SF2">
    <property type="entry name" value="OSMC-LIKE PROTEIN"/>
    <property type="match status" value="1"/>
</dbReference>
<dbReference type="InterPro" id="IPR036102">
    <property type="entry name" value="OsmC/Ohrsf"/>
</dbReference>
<evidence type="ECO:0000313" key="3">
    <source>
        <dbReference type="Proteomes" id="UP000241868"/>
    </source>
</evidence>
<evidence type="ECO:0000313" key="2">
    <source>
        <dbReference type="EMBL" id="PSJ80174.1"/>
    </source>
</evidence>
<dbReference type="Proteomes" id="UP000241868">
    <property type="component" value="Unassembled WGS sequence"/>
</dbReference>
<dbReference type="RefSeq" id="WP_106741824.1">
    <property type="nucleotide sequence ID" value="NZ_PXYY01000044.1"/>
</dbReference>
<dbReference type="Pfam" id="PF02566">
    <property type="entry name" value="OsmC"/>
    <property type="match status" value="1"/>
</dbReference>
<dbReference type="InterPro" id="IPR003718">
    <property type="entry name" value="OsmC/Ohr_fam"/>
</dbReference>
<reference evidence="2 3" key="1">
    <citation type="submission" date="2018-03" db="EMBL/GenBank/DDBJ databases">
        <title>Neisseria weixii sp. nov., isolated from the intestinal contents of Tibetan Plateau pika (Ochotona curzoniae) in Yushu, Qinghai Province, China.</title>
        <authorList>
            <person name="Gui Z."/>
        </authorList>
    </citation>
    <scope>NUCLEOTIDE SEQUENCE [LARGE SCALE GENOMIC DNA]</scope>
    <source>
        <strain evidence="2 3">ATCC 51483</strain>
    </source>
</reference>
<dbReference type="SUPFAM" id="SSF82784">
    <property type="entry name" value="OsmC-like"/>
    <property type="match status" value="1"/>
</dbReference>
<dbReference type="InterPro" id="IPR015946">
    <property type="entry name" value="KH_dom-like_a/b"/>
</dbReference>
<protein>
    <submittedName>
        <fullName evidence="2">Osmotically inducible protein OsmC</fullName>
    </submittedName>
</protein>
<sequence>MSHISTVRYTGNLHNDLTHLQSGNTISTDAPTDNNGKGGAFSPTDLLATSLAACALTIMGMKADDLGVDLASVHAEVGKEMEANPRRVAKVTVDFYLSGNLDGRSRTILEAAAHTCPVAKSLSEDLVQVFNFHYV</sequence>
<keyword evidence="3" id="KW-1185">Reference proteome</keyword>
<evidence type="ECO:0000256" key="1">
    <source>
        <dbReference type="SAM" id="MobiDB-lite"/>
    </source>
</evidence>
<dbReference type="PANTHER" id="PTHR39624">
    <property type="entry name" value="PROTEIN INVOLVED IN RIMO-MEDIATED BETA-METHYLTHIOLATION OF RIBOSOMAL PROTEIN S12 YCAO"/>
    <property type="match status" value="1"/>
</dbReference>
<comment type="caution">
    <text evidence="2">The sequence shown here is derived from an EMBL/GenBank/DDBJ whole genome shotgun (WGS) entry which is preliminary data.</text>
</comment>
<gene>
    <name evidence="2" type="ORF">C7N83_07810</name>
</gene>
<feature type="compositionally biased region" description="Polar residues" evidence="1">
    <location>
        <begin position="18"/>
        <end position="35"/>
    </location>
</feature>
<feature type="region of interest" description="Disordered" evidence="1">
    <location>
        <begin position="18"/>
        <end position="37"/>
    </location>
</feature>
<name>A0A2P7TZN0_9NEIS</name>
<dbReference type="AlphaFoldDB" id="A0A2P7TZN0"/>
<dbReference type="Gene3D" id="3.30.300.20">
    <property type="match status" value="1"/>
</dbReference>